<keyword evidence="6" id="KW-1185">Reference proteome</keyword>
<evidence type="ECO:0000313" key="6">
    <source>
        <dbReference type="Proteomes" id="UP000327013"/>
    </source>
</evidence>
<evidence type="ECO:0008006" key="7">
    <source>
        <dbReference type="Google" id="ProtNLM"/>
    </source>
</evidence>
<feature type="compositionally biased region" description="Gly residues" evidence="4">
    <location>
        <begin position="88"/>
        <end position="115"/>
    </location>
</feature>
<reference evidence="5 6" key="1">
    <citation type="submission" date="2019-06" db="EMBL/GenBank/DDBJ databases">
        <title>A chromosomal-level reference genome of Carpinus fangiana (Coryloideae, Betulaceae).</title>
        <authorList>
            <person name="Yang X."/>
            <person name="Wang Z."/>
            <person name="Zhang L."/>
            <person name="Hao G."/>
            <person name="Liu J."/>
            <person name="Yang Y."/>
        </authorList>
    </citation>
    <scope>NUCLEOTIDE SEQUENCE [LARGE SCALE GENOMIC DNA]</scope>
    <source>
        <strain evidence="5">Cfa_2016G</strain>
        <tissue evidence="5">Leaf</tissue>
    </source>
</reference>
<keyword evidence="2" id="KW-0575">Peroxidase</keyword>
<evidence type="ECO:0000313" key="5">
    <source>
        <dbReference type="EMBL" id="KAE8009686.1"/>
    </source>
</evidence>
<dbReference type="SUPFAM" id="SSF52833">
    <property type="entry name" value="Thioredoxin-like"/>
    <property type="match status" value="1"/>
</dbReference>
<dbReference type="InterPro" id="IPR036249">
    <property type="entry name" value="Thioredoxin-like_sf"/>
</dbReference>
<dbReference type="InterPro" id="IPR000889">
    <property type="entry name" value="Glutathione_peroxidase"/>
</dbReference>
<dbReference type="OrthoDB" id="446890at2759"/>
<dbReference type="Proteomes" id="UP000327013">
    <property type="component" value="Chromosome 2"/>
</dbReference>
<gene>
    <name evidence="5" type="ORF">FH972_006110</name>
</gene>
<sequence length="142" mass="15330">MCSRIKWNFTKFLVDKEGRVIKRYGTTTAPLSIEVLSLSLSLSLKATTIGGFTANGGKMNPVVEPQEVRFVVASKWNFDAEEKHTCEGGDGGSKAGSGGEVGVSGSGSGLRGESGGLNDNEKREKGREEKNLRLFETLMEER</sequence>
<comment type="similarity">
    <text evidence="1">Belongs to the glutathione peroxidase family.</text>
</comment>
<dbReference type="GO" id="GO:0004601">
    <property type="term" value="F:peroxidase activity"/>
    <property type="evidence" value="ECO:0007669"/>
    <property type="project" value="UniProtKB-KW"/>
</dbReference>
<dbReference type="PROSITE" id="PS51355">
    <property type="entry name" value="GLUTATHIONE_PEROXID_3"/>
    <property type="match status" value="1"/>
</dbReference>
<dbReference type="GO" id="GO:0006979">
    <property type="term" value="P:response to oxidative stress"/>
    <property type="evidence" value="ECO:0007669"/>
    <property type="project" value="InterPro"/>
</dbReference>
<feature type="region of interest" description="Disordered" evidence="4">
    <location>
        <begin position="83"/>
        <end position="142"/>
    </location>
</feature>
<keyword evidence="3" id="KW-0560">Oxidoreductase</keyword>
<dbReference type="AlphaFoldDB" id="A0A5N6QS90"/>
<organism evidence="5 6">
    <name type="scientific">Carpinus fangiana</name>
    <dbReference type="NCBI Taxonomy" id="176857"/>
    <lineage>
        <taxon>Eukaryota</taxon>
        <taxon>Viridiplantae</taxon>
        <taxon>Streptophyta</taxon>
        <taxon>Embryophyta</taxon>
        <taxon>Tracheophyta</taxon>
        <taxon>Spermatophyta</taxon>
        <taxon>Magnoliopsida</taxon>
        <taxon>eudicotyledons</taxon>
        <taxon>Gunneridae</taxon>
        <taxon>Pentapetalae</taxon>
        <taxon>rosids</taxon>
        <taxon>fabids</taxon>
        <taxon>Fagales</taxon>
        <taxon>Betulaceae</taxon>
        <taxon>Carpinus</taxon>
    </lineage>
</organism>
<evidence type="ECO:0000256" key="4">
    <source>
        <dbReference type="SAM" id="MobiDB-lite"/>
    </source>
</evidence>
<evidence type="ECO:0000256" key="3">
    <source>
        <dbReference type="ARBA" id="ARBA00023002"/>
    </source>
</evidence>
<evidence type="ECO:0000256" key="1">
    <source>
        <dbReference type="ARBA" id="ARBA00006926"/>
    </source>
</evidence>
<evidence type="ECO:0000256" key="2">
    <source>
        <dbReference type="ARBA" id="ARBA00022559"/>
    </source>
</evidence>
<name>A0A5N6QS90_9ROSI</name>
<protein>
    <recommendedName>
        <fullName evidence="7">Glutathione peroxidase</fullName>
    </recommendedName>
</protein>
<dbReference type="EMBL" id="CM017322">
    <property type="protein sequence ID" value="KAE8009686.1"/>
    <property type="molecule type" value="Genomic_DNA"/>
</dbReference>
<accession>A0A5N6QS90</accession>
<proteinExistence type="inferred from homology"/>
<dbReference type="Gene3D" id="3.40.30.10">
    <property type="entry name" value="Glutaredoxin"/>
    <property type="match status" value="1"/>
</dbReference>
<feature type="compositionally biased region" description="Basic and acidic residues" evidence="4">
    <location>
        <begin position="119"/>
        <end position="142"/>
    </location>
</feature>